<dbReference type="Proteomes" id="UP000708208">
    <property type="component" value="Unassembled WGS sequence"/>
</dbReference>
<sequence>MKIANVFDIATINGIWARIMTGHRFESSDKILNLLENLSKISGSPSVLNGLGFAFPWVAKWLPNLTGHNRMVETFNELHAEVAGILNVHMKTRCSG</sequence>
<evidence type="ECO:0000313" key="1">
    <source>
        <dbReference type="EMBL" id="CAG7825367.1"/>
    </source>
</evidence>
<reference evidence="1" key="1">
    <citation type="submission" date="2021-06" db="EMBL/GenBank/DDBJ databases">
        <authorList>
            <person name="Hodson N. C."/>
            <person name="Mongue J. A."/>
            <person name="Jaron S. K."/>
        </authorList>
    </citation>
    <scope>NUCLEOTIDE SEQUENCE</scope>
</reference>
<gene>
    <name evidence="1" type="ORF">AFUS01_LOCUS35481</name>
</gene>
<feature type="non-terminal residue" evidence="1">
    <location>
        <position position="1"/>
    </location>
</feature>
<dbReference type="AlphaFoldDB" id="A0A8J2L4G6"/>
<protein>
    <submittedName>
        <fullName evidence="1">Uncharacterized protein</fullName>
    </submittedName>
</protein>
<keyword evidence="2" id="KW-1185">Reference proteome</keyword>
<evidence type="ECO:0000313" key="2">
    <source>
        <dbReference type="Proteomes" id="UP000708208"/>
    </source>
</evidence>
<name>A0A8J2L4G6_9HEXA</name>
<dbReference type="EMBL" id="CAJVCH010535975">
    <property type="protein sequence ID" value="CAG7825367.1"/>
    <property type="molecule type" value="Genomic_DNA"/>
</dbReference>
<comment type="caution">
    <text evidence="1">The sequence shown here is derived from an EMBL/GenBank/DDBJ whole genome shotgun (WGS) entry which is preliminary data.</text>
</comment>
<proteinExistence type="predicted"/>
<organism evidence="1 2">
    <name type="scientific">Allacma fusca</name>
    <dbReference type="NCBI Taxonomy" id="39272"/>
    <lineage>
        <taxon>Eukaryota</taxon>
        <taxon>Metazoa</taxon>
        <taxon>Ecdysozoa</taxon>
        <taxon>Arthropoda</taxon>
        <taxon>Hexapoda</taxon>
        <taxon>Collembola</taxon>
        <taxon>Symphypleona</taxon>
        <taxon>Sminthuridae</taxon>
        <taxon>Allacma</taxon>
    </lineage>
</organism>
<accession>A0A8J2L4G6</accession>